<dbReference type="Proteomes" id="UP001148838">
    <property type="component" value="Unassembled WGS sequence"/>
</dbReference>
<accession>A0ABQ8SUE7</accession>
<sequence>MFLWNVEGLKSILNLAPDNLLETHDVNMLTETFTTEPAEIPEYCSIHALVTQETGRPSGGVSCYYKPIIGRILNSHTQENMIFLETTRLYIAGMYCRPQEDPADITAKLLGTISQMRHDKPALIAGDLDYRLDQPNLKTKEVLKCLEEEGFILINEAKMKTYFAPNGCSTIDLVFYRGKISLGKETGKWKSGTAPLRKHFPITTEFRFNEDRGYNRKEEKKTTNSRKIDPQNLSTEMMETAENLIKDGNINEAVEIFINTIKDATMPAHIKQGKMWFDHDCFQKCKRVLELPHDMKTSQTPEHMKEYSKARKEYKNIIKEKKNEYLEREGRKEAEEAKANPFIALKQKKTKLLNTIPMEKWEEHFENILNKTGRIPPLTRALNKSSKGYTRISEEEVTKSITTLKKT</sequence>
<proteinExistence type="predicted"/>
<keyword evidence="1" id="KW-0175">Coiled coil</keyword>
<evidence type="ECO:0000256" key="1">
    <source>
        <dbReference type="SAM" id="Coils"/>
    </source>
</evidence>
<dbReference type="EMBL" id="JAJSOF020000019">
    <property type="protein sequence ID" value="KAJ4437816.1"/>
    <property type="molecule type" value="Genomic_DNA"/>
</dbReference>
<dbReference type="SUPFAM" id="SSF56219">
    <property type="entry name" value="DNase I-like"/>
    <property type="match status" value="1"/>
</dbReference>
<keyword evidence="3" id="KW-1185">Reference proteome</keyword>
<name>A0ABQ8SUE7_PERAM</name>
<reference evidence="2 3" key="1">
    <citation type="journal article" date="2022" name="Allergy">
        <title>Genome assembly and annotation of Periplaneta americana reveal a comprehensive cockroach allergen profile.</title>
        <authorList>
            <person name="Wang L."/>
            <person name="Xiong Q."/>
            <person name="Saelim N."/>
            <person name="Wang L."/>
            <person name="Nong W."/>
            <person name="Wan A.T."/>
            <person name="Shi M."/>
            <person name="Liu X."/>
            <person name="Cao Q."/>
            <person name="Hui J.H.L."/>
            <person name="Sookrung N."/>
            <person name="Leung T.F."/>
            <person name="Tungtrongchitr A."/>
            <person name="Tsui S.K.W."/>
        </authorList>
    </citation>
    <scope>NUCLEOTIDE SEQUENCE [LARGE SCALE GENOMIC DNA]</scope>
    <source>
        <strain evidence="2">PWHHKU_190912</strain>
    </source>
</reference>
<feature type="coiled-coil region" evidence="1">
    <location>
        <begin position="304"/>
        <end position="338"/>
    </location>
</feature>
<gene>
    <name evidence="2" type="ORF">ANN_13754</name>
</gene>
<dbReference type="InterPro" id="IPR036691">
    <property type="entry name" value="Endo/exonu/phosph_ase_sf"/>
</dbReference>
<comment type="caution">
    <text evidence="2">The sequence shown here is derived from an EMBL/GenBank/DDBJ whole genome shotgun (WGS) entry which is preliminary data.</text>
</comment>
<protein>
    <submittedName>
        <fullName evidence="2">Uncharacterized protein</fullName>
    </submittedName>
</protein>
<evidence type="ECO:0000313" key="2">
    <source>
        <dbReference type="EMBL" id="KAJ4437816.1"/>
    </source>
</evidence>
<dbReference type="Gene3D" id="3.60.10.10">
    <property type="entry name" value="Endonuclease/exonuclease/phosphatase"/>
    <property type="match status" value="1"/>
</dbReference>
<organism evidence="2 3">
    <name type="scientific">Periplaneta americana</name>
    <name type="common">American cockroach</name>
    <name type="synonym">Blatta americana</name>
    <dbReference type="NCBI Taxonomy" id="6978"/>
    <lineage>
        <taxon>Eukaryota</taxon>
        <taxon>Metazoa</taxon>
        <taxon>Ecdysozoa</taxon>
        <taxon>Arthropoda</taxon>
        <taxon>Hexapoda</taxon>
        <taxon>Insecta</taxon>
        <taxon>Pterygota</taxon>
        <taxon>Neoptera</taxon>
        <taxon>Polyneoptera</taxon>
        <taxon>Dictyoptera</taxon>
        <taxon>Blattodea</taxon>
        <taxon>Blattoidea</taxon>
        <taxon>Blattidae</taxon>
        <taxon>Blattinae</taxon>
        <taxon>Periplaneta</taxon>
    </lineage>
</organism>
<evidence type="ECO:0000313" key="3">
    <source>
        <dbReference type="Proteomes" id="UP001148838"/>
    </source>
</evidence>